<dbReference type="PANTHER" id="PTHR21451">
    <property type="entry name" value="HISTONE H3 METHYLTRANSFERASE"/>
    <property type="match status" value="1"/>
</dbReference>
<evidence type="ECO:0000256" key="1">
    <source>
        <dbReference type="ARBA" id="ARBA00004123"/>
    </source>
</evidence>
<dbReference type="SUPFAM" id="SSF53335">
    <property type="entry name" value="S-adenosyl-L-methionine-dependent methyltransferases"/>
    <property type="match status" value="1"/>
</dbReference>
<dbReference type="GO" id="GO:0006281">
    <property type="term" value="P:DNA repair"/>
    <property type="evidence" value="ECO:0007669"/>
    <property type="project" value="TreeGrafter"/>
</dbReference>
<dbReference type="GO" id="GO:0000077">
    <property type="term" value="P:DNA damage checkpoint signaling"/>
    <property type="evidence" value="ECO:0007669"/>
    <property type="project" value="TreeGrafter"/>
</dbReference>
<evidence type="ECO:0000256" key="4">
    <source>
        <dbReference type="ARBA" id="ARBA00022603"/>
    </source>
</evidence>
<organism evidence="14 15">
    <name type="scientific">Phytophthora fragariae</name>
    <dbReference type="NCBI Taxonomy" id="53985"/>
    <lineage>
        <taxon>Eukaryota</taxon>
        <taxon>Sar</taxon>
        <taxon>Stramenopiles</taxon>
        <taxon>Oomycota</taxon>
        <taxon>Peronosporomycetes</taxon>
        <taxon>Peronosporales</taxon>
        <taxon>Peronosporaceae</taxon>
        <taxon>Phytophthora</taxon>
    </lineage>
</organism>
<name>A0A6G0RW84_9STRA</name>
<dbReference type="GO" id="GO:0032259">
    <property type="term" value="P:methylation"/>
    <property type="evidence" value="ECO:0007669"/>
    <property type="project" value="UniProtKB-KW"/>
</dbReference>
<keyword evidence="5 11" id="KW-0808">Transferase</keyword>
<dbReference type="AlphaFoldDB" id="A0A6G0RW84"/>
<dbReference type="PANTHER" id="PTHR21451:SF0">
    <property type="entry name" value="HISTONE-LYSINE N-METHYLTRANSFERASE, H3 LYSINE-79 SPECIFIC"/>
    <property type="match status" value="1"/>
</dbReference>
<dbReference type="GO" id="GO:0140956">
    <property type="term" value="F:histone H3K79 trimethyltransferase activity"/>
    <property type="evidence" value="ECO:0007669"/>
    <property type="project" value="UniProtKB-EC"/>
</dbReference>
<gene>
    <name evidence="14" type="ORF">PF008_g9583</name>
</gene>
<dbReference type="Gene3D" id="3.40.50.150">
    <property type="entry name" value="Vaccinia Virus protein VP39"/>
    <property type="match status" value="1"/>
</dbReference>
<evidence type="ECO:0000313" key="14">
    <source>
        <dbReference type="EMBL" id="KAE9343658.1"/>
    </source>
</evidence>
<comment type="catalytic activity">
    <reaction evidence="10 11">
        <text>L-lysyl(79)-[histone H3] + 3 S-adenosyl-L-methionine = N(6),N(6),N(6)-trimethyl-L-lysyl(79)-[histone H3] + 3 S-adenosyl-L-homocysteine + 3 H(+)</text>
        <dbReference type="Rhea" id="RHEA:60328"/>
        <dbReference type="Rhea" id="RHEA-COMP:15549"/>
        <dbReference type="Rhea" id="RHEA-COMP:15552"/>
        <dbReference type="ChEBI" id="CHEBI:15378"/>
        <dbReference type="ChEBI" id="CHEBI:29969"/>
        <dbReference type="ChEBI" id="CHEBI:57856"/>
        <dbReference type="ChEBI" id="CHEBI:59789"/>
        <dbReference type="ChEBI" id="CHEBI:61961"/>
        <dbReference type="EC" id="2.1.1.360"/>
    </reaction>
</comment>
<evidence type="ECO:0000256" key="3">
    <source>
        <dbReference type="ARBA" id="ARBA00020987"/>
    </source>
</evidence>
<comment type="caution">
    <text evidence="14">The sequence shown here is derived from an EMBL/GenBank/DDBJ whole genome shotgun (WGS) entry which is preliminary data.</text>
</comment>
<keyword evidence="6 11" id="KW-0949">S-adenosyl-L-methionine</keyword>
<comment type="similarity">
    <text evidence="11">Belongs to the class I-like SAM-binding methyltransferase superfamily. DOT1 family.</text>
</comment>
<evidence type="ECO:0000256" key="11">
    <source>
        <dbReference type="RuleBase" id="RU271113"/>
    </source>
</evidence>
<evidence type="ECO:0000313" key="15">
    <source>
        <dbReference type="Proteomes" id="UP000486351"/>
    </source>
</evidence>
<evidence type="ECO:0000256" key="7">
    <source>
        <dbReference type="ARBA" id="ARBA00022853"/>
    </source>
</evidence>
<comment type="miscellaneous">
    <text evidence="11">In contrast to other lysine histone methyltransferases, it does not contain a SET domain, suggesting the existence of another mechanism for methylation of lysine residues of histones.</text>
</comment>
<feature type="domain" description="DOT1" evidence="13">
    <location>
        <begin position="133"/>
        <end position="376"/>
    </location>
</feature>
<evidence type="ECO:0000259" key="13">
    <source>
        <dbReference type="PROSITE" id="PS51569"/>
    </source>
</evidence>
<evidence type="ECO:0000256" key="8">
    <source>
        <dbReference type="ARBA" id="ARBA00023242"/>
    </source>
</evidence>
<dbReference type="Proteomes" id="UP000486351">
    <property type="component" value="Unassembled WGS sequence"/>
</dbReference>
<dbReference type="EC" id="2.1.1.360" evidence="2 11"/>
<dbReference type="InterPro" id="IPR029063">
    <property type="entry name" value="SAM-dependent_MTases_sf"/>
</dbReference>
<evidence type="ECO:0000256" key="9">
    <source>
        <dbReference type="ARBA" id="ARBA00029821"/>
    </source>
</evidence>
<evidence type="ECO:0000256" key="6">
    <source>
        <dbReference type="ARBA" id="ARBA00022691"/>
    </source>
</evidence>
<keyword evidence="4 11" id="KW-0489">Methyltransferase</keyword>
<evidence type="ECO:0000256" key="12">
    <source>
        <dbReference type="SAM" id="MobiDB-lite"/>
    </source>
</evidence>
<keyword evidence="7 11" id="KW-0156">Chromatin regulator</keyword>
<feature type="region of interest" description="Disordered" evidence="12">
    <location>
        <begin position="131"/>
        <end position="152"/>
    </location>
</feature>
<evidence type="ECO:0000256" key="5">
    <source>
        <dbReference type="ARBA" id="ARBA00022679"/>
    </source>
</evidence>
<proteinExistence type="inferred from homology"/>
<evidence type="ECO:0000256" key="10">
    <source>
        <dbReference type="ARBA" id="ARBA00047770"/>
    </source>
</evidence>
<protein>
    <recommendedName>
        <fullName evidence="3 11">Histone-lysine N-methyltransferase, H3 lysine-79 specific</fullName>
        <ecNumber evidence="2 11">2.1.1.360</ecNumber>
    </recommendedName>
    <alternativeName>
        <fullName evidence="9 11">Histone H3-K79 methyltransferase</fullName>
    </alternativeName>
</protein>
<dbReference type="PROSITE" id="PS51569">
    <property type="entry name" value="DOT1"/>
    <property type="match status" value="1"/>
</dbReference>
<comment type="function">
    <text evidence="11">Histone methyltransferase that specifically trimethylates histone H3 to form H3K79me3. This methylation is required for telomere silencing and for the pachytene checkpoint during the meiotic cell cycle by allowing the recruitment of RAD9 to double strand breaks. Nucleosomes are preferred as substrate compared to free histone.</text>
</comment>
<dbReference type="Pfam" id="PF08123">
    <property type="entry name" value="DOT1"/>
    <property type="match status" value="1"/>
</dbReference>
<dbReference type="GO" id="GO:0005634">
    <property type="term" value="C:nucleus"/>
    <property type="evidence" value="ECO:0007669"/>
    <property type="project" value="UniProtKB-SubCell"/>
</dbReference>
<reference evidence="14 15" key="1">
    <citation type="submission" date="2018-09" db="EMBL/GenBank/DDBJ databases">
        <title>Genomic investigation of the strawberry pathogen Phytophthora fragariae indicates pathogenicity is determined by transcriptional variation in three key races.</title>
        <authorList>
            <person name="Adams T.M."/>
            <person name="Armitage A.D."/>
            <person name="Sobczyk M.K."/>
            <person name="Bates H.J."/>
            <person name="Dunwell J.M."/>
            <person name="Nellist C.F."/>
            <person name="Harrison R.J."/>
        </authorList>
    </citation>
    <scope>NUCLEOTIDE SEQUENCE [LARGE SCALE GENOMIC DNA]</scope>
    <source>
        <strain evidence="14 15">NOV-77</strain>
    </source>
</reference>
<comment type="subcellular location">
    <subcellularLocation>
        <location evidence="1 11">Nucleus</location>
    </subcellularLocation>
</comment>
<evidence type="ECO:0000256" key="2">
    <source>
        <dbReference type="ARBA" id="ARBA00012190"/>
    </source>
</evidence>
<dbReference type="EMBL" id="QXFY01000462">
    <property type="protein sequence ID" value="KAE9343658.1"/>
    <property type="molecule type" value="Genomic_DNA"/>
</dbReference>
<dbReference type="InterPro" id="IPR025789">
    <property type="entry name" value="DOT1_dom"/>
</dbReference>
<keyword evidence="8 11" id="KW-0539">Nucleus</keyword>
<sequence length="376" mass="41000">MRTSFQDWEDKQLVQIALQFEIEGMRITWAYVARRMAESKRTASQLQLRLNSLKKTYGKTIADFPPCCFSSASRLRPLLLSESVSLARRVPSVVVQPRLPAPTEASLGTSHVPRPAVQAPLYASAYAQLSNEQPAHPTERQPTDVVSTTASPAAERLPCGAAEAAVIVAERAANELAPGSDLELSTQEFKATLMGFPELLPVLQPKHQNKSCKKTSTTSSPKLLTLPAVTCAMESIFGDISAKDVRQHADRMHNNAGELLPSGIAVMMDALEPLTERDIFLDMGAGIGNVLAQVALATKVSKCIGVEVRGELFSLGTERMLRNVDMYPLLRKVFLKSADVRDLLLSAQPPTCDATIIFANNFLIEETAKIFVARAK</sequence>
<accession>A0A6G0RW84</accession>
<dbReference type="InterPro" id="IPR030445">
    <property type="entry name" value="H3-K79_meTrfase"/>
</dbReference>